<sequence length="105" mass="11760">MLALHYFVRAIAPLISWTRVKRNVHTCYAQPGHHLRGNLCRMPRAATRGQPSRQYLVKLMENPSGGGSDAELTAGCWREPMNRCNSVTVPLKPDPARHMTTPPRG</sequence>
<evidence type="ECO:0000313" key="1">
    <source>
        <dbReference type="EMBL" id="KAL3955414.1"/>
    </source>
</evidence>
<dbReference type="EMBL" id="JBGNUJ010000010">
    <property type="protein sequence ID" value="KAL3955414.1"/>
    <property type="molecule type" value="Genomic_DNA"/>
</dbReference>
<evidence type="ECO:0000313" key="2">
    <source>
        <dbReference type="Proteomes" id="UP001638806"/>
    </source>
</evidence>
<dbReference type="Proteomes" id="UP001638806">
    <property type="component" value="Unassembled WGS sequence"/>
</dbReference>
<organism evidence="1 2">
    <name type="scientific">Purpureocillium lilacinum</name>
    <name type="common">Paecilomyces lilacinus</name>
    <dbReference type="NCBI Taxonomy" id="33203"/>
    <lineage>
        <taxon>Eukaryota</taxon>
        <taxon>Fungi</taxon>
        <taxon>Dikarya</taxon>
        <taxon>Ascomycota</taxon>
        <taxon>Pezizomycotina</taxon>
        <taxon>Sordariomycetes</taxon>
        <taxon>Hypocreomycetidae</taxon>
        <taxon>Hypocreales</taxon>
        <taxon>Ophiocordycipitaceae</taxon>
        <taxon>Purpureocillium</taxon>
    </lineage>
</organism>
<gene>
    <name evidence="1" type="ORF">ACCO45_010977</name>
</gene>
<proteinExistence type="predicted"/>
<reference evidence="1" key="1">
    <citation type="submission" date="2024-12" db="EMBL/GenBank/DDBJ databases">
        <title>Comparative genomics and development of molecular markers within Purpureocillium lilacinum and among Purpureocillium species.</title>
        <authorList>
            <person name="Yeh Z.-Y."/>
            <person name="Ni N.-T."/>
            <person name="Lo P.-H."/>
            <person name="Mushyakhwo K."/>
            <person name="Lin C.-F."/>
            <person name="Nai Y.-S."/>
        </authorList>
    </citation>
    <scope>NUCLEOTIDE SEQUENCE</scope>
    <source>
        <strain evidence="1">NCHU-NPUST-175</strain>
    </source>
</reference>
<comment type="caution">
    <text evidence="1">The sequence shown here is derived from an EMBL/GenBank/DDBJ whole genome shotgun (WGS) entry which is preliminary data.</text>
</comment>
<accession>A0ACC4DGJ5</accession>
<keyword evidence="2" id="KW-1185">Reference proteome</keyword>
<name>A0ACC4DGJ5_PURLI</name>
<protein>
    <submittedName>
        <fullName evidence="1">Uncharacterized protein</fullName>
    </submittedName>
</protein>